<dbReference type="AlphaFoldDB" id="A0A1I5JDP8"/>
<protein>
    <recommendedName>
        <fullName evidence="1">Gp5/Type VI secretion system Vgr protein OB-fold domain-containing protein</fullName>
    </recommendedName>
</protein>
<accession>A0A1I5JDP8</accession>
<dbReference type="InterPro" id="IPR037026">
    <property type="entry name" value="Vgr_OB-fold_dom_sf"/>
</dbReference>
<dbReference type="InterPro" id="IPR006531">
    <property type="entry name" value="Gp5/Vgr_OB"/>
</dbReference>
<dbReference type="RefSeq" id="WP_074924851.1">
    <property type="nucleotide sequence ID" value="NZ_FOWR01000001.1"/>
</dbReference>
<evidence type="ECO:0000313" key="2">
    <source>
        <dbReference type="EMBL" id="SFO70790.1"/>
    </source>
</evidence>
<name>A0A1I5JDP8_9GAMM</name>
<reference evidence="2 3" key="1">
    <citation type="submission" date="2016-10" db="EMBL/GenBank/DDBJ databases">
        <authorList>
            <person name="de Groot N.N."/>
        </authorList>
    </citation>
    <scope>NUCLEOTIDE SEQUENCE [LARGE SCALE GENOMIC DNA]</scope>
    <source>
        <strain evidence="2 3">DSM 15893</strain>
    </source>
</reference>
<dbReference type="STRING" id="1121869.SAMN03084138_00125"/>
<gene>
    <name evidence="2" type="ORF">SAMN03084138_00125</name>
</gene>
<organism evidence="2 3">
    <name type="scientific">Enterovibrio norvegicus DSM 15893</name>
    <dbReference type="NCBI Taxonomy" id="1121869"/>
    <lineage>
        <taxon>Bacteria</taxon>
        <taxon>Pseudomonadati</taxon>
        <taxon>Pseudomonadota</taxon>
        <taxon>Gammaproteobacteria</taxon>
        <taxon>Vibrionales</taxon>
        <taxon>Vibrionaceae</taxon>
        <taxon>Enterovibrio</taxon>
    </lineage>
</organism>
<sequence>MTEKYFGKYRGTVVNNVDPMMQGRILATVPDATGMPPGSWCLPCLPVLGLNSGIFSVPPIGAGVWIEFEQGDVDYPIWTGCYAGAASDIPSLAKTAIAPISAITLQTMAKNGIVISDALGPMGLGGITLQTATGVTLSVSDAGIFITNGKGAQINLVGPTVDINSGALTIT</sequence>
<dbReference type="Proteomes" id="UP000182692">
    <property type="component" value="Unassembled WGS sequence"/>
</dbReference>
<dbReference type="GeneID" id="35873716"/>
<feature type="domain" description="Gp5/Type VI secretion system Vgr protein OB-fold" evidence="1">
    <location>
        <begin position="9"/>
        <end position="81"/>
    </location>
</feature>
<dbReference type="SUPFAM" id="SSF69255">
    <property type="entry name" value="gp5 N-terminal domain-like"/>
    <property type="match status" value="1"/>
</dbReference>
<dbReference type="EMBL" id="FOWR01000001">
    <property type="protein sequence ID" value="SFO70790.1"/>
    <property type="molecule type" value="Genomic_DNA"/>
</dbReference>
<evidence type="ECO:0000259" key="1">
    <source>
        <dbReference type="Pfam" id="PF04717"/>
    </source>
</evidence>
<evidence type="ECO:0000313" key="3">
    <source>
        <dbReference type="Proteomes" id="UP000182692"/>
    </source>
</evidence>
<dbReference type="Pfam" id="PF04717">
    <property type="entry name" value="Phage_base_V"/>
    <property type="match status" value="1"/>
</dbReference>
<proteinExistence type="predicted"/>
<dbReference type="Gene3D" id="2.40.50.230">
    <property type="entry name" value="Gp5 N-terminal domain"/>
    <property type="match status" value="1"/>
</dbReference>
<dbReference type="OrthoDB" id="9762420at2"/>